<feature type="region of interest" description="Disordered" evidence="2">
    <location>
        <begin position="25"/>
        <end position="103"/>
    </location>
</feature>
<dbReference type="SUPFAM" id="SSF55785">
    <property type="entry name" value="PYP-like sensor domain (PAS domain)"/>
    <property type="match status" value="1"/>
</dbReference>
<dbReference type="InterPro" id="IPR036457">
    <property type="entry name" value="PPM-type-like_dom_sf"/>
</dbReference>
<dbReference type="Gene3D" id="3.30.450.20">
    <property type="entry name" value="PAS domain"/>
    <property type="match status" value="1"/>
</dbReference>
<dbReference type="InterPro" id="IPR013656">
    <property type="entry name" value="PAS_4"/>
</dbReference>
<accession>A0ABN2A331</accession>
<gene>
    <name evidence="4" type="ORF">GCM10009802_64860</name>
</gene>
<evidence type="ECO:0000256" key="2">
    <source>
        <dbReference type="SAM" id="MobiDB-lite"/>
    </source>
</evidence>
<dbReference type="SUPFAM" id="SSF81606">
    <property type="entry name" value="PP2C-like"/>
    <property type="match status" value="1"/>
</dbReference>
<reference evidence="4 5" key="1">
    <citation type="journal article" date="2019" name="Int. J. Syst. Evol. Microbiol.">
        <title>The Global Catalogue of Microorganisms (GCM) 10K type strain sequencing project: providing services to taxonomists for standard genome sequencing and annotation.</title>
        <authorList>
            <consortium name="The Broad Institute Genomics Platform"/>
            <consortium name="The Broad Institute Genome Sequencing Center for Infectious Disease"/>
            <person name="Wu L."/>
            <person name="Ma J."/>
        </authorList>
    </citation>
    <scope>NUCLEOTIDE SEQUENCE [LARGE SCALE GENOMIC DNA]</scope>
    <source>
        <strain evidence="4 5">JCM 15481</strain>
    </source>
</reference>
<name>A0ABN2A331_9ACTN</name>
<dbReference type="SMART" id="SM00331">
    <property type="entry name" value="PP2C_SIG"/>
    <property type="match status" value="1"/>
</dbReference>
<dbReference type="InterPro" id="IPR036890">
    <property type="entry name" value="HATPase_C_sf"/>
</dbReference>
<dbReference type="Gene3D" id="3.30.565.10">
    <property type="entry name" value="Histidine kinase-like ATPase, C-terminal domain"/>
    <property type="match status" value="1"/>
</dbReference>
<dbReference type="Pfam" id="PF08448">
    <property type="entry name" value="PAS_4"/>
    <property type="match status" value="1"/>
</dbReference>
<evidence type="ECO:0000313" key="5">
    <source>
        <dbReference type="Proteomes" id="UP001500443"/>
    </source>
</evidence>
<evidence type="ECO:0000259" key="3">
    <source>
        <dbReference type="SMART" id="SM00331"/>
    </source>
</evidence>
<keyword evidence="1" id="KW-0378">Hydrolase</keyword>
<dbReference type="Gene3D" id="3.60.40.10">
    <property type="entry name" value="PPM-type phosphatase domain"/>
    <property type="match status" value="1"/>
</dbReference>
<dbReference type="PANTHER" id="PTHR43156:SF2">
    <property type="entry name" value="STAGE II SPORULATION PROTEIN E"/>
    <property type="match status" value="1"/>
</dbReference>
<sequence length="602" mass="63030">MDGHETARSETNDERVDLGLARLNFTRWSPRLPGSPRRTAAARGFRGAVPSARAGRRGGPAAADPPAGAVPDGDPGGTADDRQGDEPGGGDTGPQPGADAAVDPGVELPVSATLGRLPAPVAVVHGPEHRTAYVNDAYAAVFGARAPGAPARDALPELAELGLLPLMDQVLRSGTPRTVKARRAPDARSYTFTCSPIDVGESGGVLVSAADVTDQVEAAERLRAGERMQREAAVALQRSLLPEKLEHPDDLRVAAKYQPGGTDAAVGGDWYDVITLGGGRTAMVIGDVMGRGVRAAAVMGQLRTAVRAYARLDLPPHEVLQLLDGLAAEIDPNQIATCAYAVHDPHEGRLVHASAGHLPILIRDADGGVRRVDEPTGPPLGTGGWVHGSAELPFPPGSTAVLYTDGLIERRGQDIDEGVTALATAFAGATGAPGVVCDRLIRSLGVTAEHDDDVAVLVLEHPLRDNGEAELFRGAALDLLGGVEAAPRARAFADGVLASWRFPAELRELGVLAASELVANSLQHGSPPMRLRMRRTDRRLIVEVTDGDDRLPRRRKAEPGDENGRGISIVATIATSWGSRRTLGGGKAVWCEFALPGGESRR</sequence>
<proteinExistence type="predicted"/>
<dbReference type="InterPro" id="IPR035965">
    <property type="entry name" value="PAS-like_dom_sf"/>
</dbReference>
<feature type="compositionally biased region" description="Low complexity" evidence="2">
    <location>
        <begin position="37"/>
        <end position="73"/>
    </location>
</feature>
<dbReference type="EMBL" id="BAAAPF010000462">
    <property type="protein sequence ID" value="GAA1510311.1"/>
    <property type="molecule type" value="Genomic_DNA"/>
</dbReference>
<dbReference type="InterPro" id="IPR001932">
    <property type="entry name" value="PPM-type_phosphatase-like_dom"/>
</dbReference>
<dbReference type="CDD" id="cd16936">
    <property type="entry name" value="HATPase_RsbW-like"/>
    <property type="match status" value="1"/>
</dbReference>
<evidence type="ECO:0000313" key="4">
    <source>
        <dbReference type="EMBL" id="GAA1510311.1"/>
    </source>
</evidence>
<dbReference type="Pfam" id="PF07228">
    <property type="entry name" value="SpoIIE"/>
    <property type="match status" value="1"/>
</dbReference>
<dbReference type="InterPro" id="IPR052016">
    <property type="entry name" value="Bact_Sigma-Reg"/>
</dbReference>
<keyword evidence="5" id="KW-1185">Reference proteome</keyword>
<protein>
    <submittedName>
        <fullName evidence="4">SpoIIE family protein phosphatase</fullName>
    </submittedName>
</protein>
<organism evidence="4 5">
    <name type="scientific">Streptomyces synnematoformans</name>
    <dbReference type="NCBI Taxonomy" id="415721"/>
    <lineage>
        <taxon>Bacteria</taxon>
        <taxon>Bacillati</taxon>
        <taxon>Actinomycetota</taxon>
        <taxon>Actinomycetes</taxon>
        <taxon>Kitasatosporales</taxon>
        <taxon>Streptomycetaceae</taxon>
        <taxon>Streptomyces</taxon>
    </lineage>
</organism>
<dbReference type="Pfam" id="PF13581">
    <property type="entry name" value="HATPase_c_2"/>
    <property type="match status" value="1"/>
</dbReference>
<comment type="caution">
    <text evidence="4">The sequence shown here is derived from an EMBL/GenBank/DDBJ whole genome shotgun (WGS) entry which is preliminary data.</text>
</comment>
<evidence type="ECO:0000256" key="1">
    <source>
        <dbReference type="ARBA" id="ARBA00022801"/>
    </source>
</evidence>
<dbReference type="PANTHER" id="PTHR43156">
    <property type="entry name" value="STAGE II SPORULATION PROTEIN E-RELATED"/>
    <property type="match status" value="1"/>
</dbReference>
<dbReference type="InterPro" id="IPR003594">
    <property type="entry name" value="HATPase_dom"/>
</dbReference>
<dbReference type="Proteomes" id="UP001500443">
    <property type="component" value="Unassembled WGS sequence"/>
</dbReference>
<dbReference type="SUPFAM" id="SSF55874">
    <property type="entry name" value="ATPase domain of HSP90 chaperone/DNA topoisomerase II/histidine kinase"/>
    <property type="match status" value="1"/>
</dbReference>
<feature type="domain" description="PPM-type phosphatase" evidence="3">
    <location>
        <begin position="251"/>
        <end position="461"/>
    </location>
</feature>